<proteinExistence type="predicted"/>
<keyword evidence="4" id="KW-1185">Reference proteome</keyword>
<name>A0A8J2KLX9_9HEXA</name>
<keyword evidence="2" id="KW-0472">Membrane</keyword>
<feature type="compositionally biased region" description="Polar residues" evidence="1">
    <location>
        <begin position="298"/>
        <end position="321"/>
    </location>
</feature>
<evidence type="ECO:0000256" key="1">
    <source>
        <dbReference type="SAM" id="MobiDB-lite"/>
    </source>
</evidence>
<dbReference type="EMBL" id="CAJVCH010393936">
    <property type="protein sequence ID" value="CAG7817425.1"/>
    <property type="molecule type" value="Genomic_DNA"/>
</dbReference>
<comment type="caution">
    <text evidence="3">The sequence shown here is derived from an EMBL/GenBank/DDBJ whole genome shotgun (WGS) entry which is preliminary data.</text>
</comment>
<protein>
    <submittedName>
        <fullName evidence="3">Uncharacterized protein</fullName>
    </submittedName>
</protein>
<keyword evidence="2" id="KW-0812">Transmembrane</keyword>
<dbReference type="Proteomes" id="UP000708208">
    <property type="component" value="Unassembled WGS sequence"/>
</dbReference>
<feature type="region of interest" description="Disordered" evidence="1">
    <location>
        <begin position="251"/>
        <end position="338"/>
    </location>
</feature>
<feature type="transmembrane region" description="Helical" evidence="2">
    <location>
        <begin position="138"/>
        <end position="162"/>
    </location>
</feature>
<evidence type="ECO:0000256" key="2">
    <source>
        <dbReference type="SAM" id="Phobius"/>
    </source>
</evidence>
<gene>
    <name evidence="3" type="ORF">AFUS01_LOCUS27997</name>
</gene>
<dbReference type="OrthoDB" id="6372467at2759"/>
<dbReference type="AlphaFoldDB" id="A0A8J2KLX9"/>
<accession>A0A8J2KLX9</accession>
<evidence type="ECO:0000313" key="3">
    <source>
        <dbReference type="EMBL" id="CAG7817425.1"/>
    </source>
</evidence>
<organism evidence="3 4">
    <name type="scientific">Allacma fusca</name>
    <dbReference type="NCBI Taxonomy" id="39272"/>
    <lineage>
        <taxon>Eukaryota</taxon>
        <taxon>Metazoa</taxon>
        <taxon>Ecdysozoa</taxon>
        <taxon>Arthropoda</taxon>
        <taxon>Hexapoda</taxon>
        <taxon>Collembola</taxon>
        <taxon>Symphypleona</taxon>
        <taxon>Sminthuridae</taxon>
        <taxon>Allacma</taxon>
    </lineage>
</organism>
<evidence type="ECO:0000313" key="4">
    <source>
        <dbReference type="Proteomes" id="UP000708208"/>
    </source>
</evidence>
<feature type="non-terminal residue" evidence="3">
    <location>
        <position position="338"/>
    </location>
</feature>
<sequence length="338" mass="36606">MSIYYLASRYEIRCYTSREALMNENFGTQGILVHSSLTPEPEAYGIRQSCTVGVPWSNEIFYYGIVSIDSALNRAKVSNLVSVLIKEAPTSTLKIGDAWEDDALVSNLTSSRSLSNRNEQNVFQAGATWFRGLNEVELYLIIGGAGAFLLLLSTFILILVCVKRSKNKNNEAPPAYHNIYVGVQKGQQGAQTAPGKDALCCWENESDRNVESSQPPNKINALNGSYLTDTASYIPASALCGPNGNIYREMYTGSNSTTHTHTHDSSSVDSKPSDGGSNETVHVTDGHNTPASFYGHSSHLNGGPQLTKNMSNFDNIPSPNSGIIRGSEFSPSDDDEGG</sequence>
<keyword evidence="2" id="KW-1133">Transmembrane helix</keyword>
<feature type="compositionally biased region" description="Polar residues" evidence="1">
    <location>
        <begin position="275"/>
        <end position="291"/>
    </location>
</feature>
<reference evidence="3" key="1">
    <citation type="submission" date="2021-06" db="EMBL/GenBank/DDBJ databases">
        <authorList>
            <person name="Hodson N. C."/>
            <person name="Mongue J. A."/>
            <person name="Jaron S. K."/>
        </authorList>
    </citation>
    <scope>NUCLEOTIDE SEQUENCE</scope>
</reference>